<name>A0ABR0PWD9_GOSAR</name>
<sequence length="54" mass="5561">MAAVEMPTESPAPASNDGDGASLTCAEAMVRIAITKVDMVGALKIVNGKKKGWK</sequence>
<keyword evidence="3" id="KW-1185">Reference proteome</keyword>
<evidence type="ECO:0000313" key="2">
    <source>
        <dbReference type="EMBL" id="KAK5831154.1"/>
    </source>
</evidence>
<gene>
    <name evidence="2" type="ORF">PVK06_014949</name>
</gene>
<dbReference type="EMBL" id="JARKNE010000005">
    <property type="protein sequence ID" value="KAK5831154.1"/>
    <property type="molecule type" value="Genomic_DNA"/>
</dbReference>
<evidence type="ECO:0000313" key="3">
    <source>
        <dbReference type="Proteomes" id="UP001358586"/>
    </source>
</evidence>
<feature type="region of interest" description="Disordered" evidence="1">
    <location>
        <begin position="1"/>
        <end position="20"/>
    </location>
</feature>
<proteinExistence type="predicted"/>
<accession>A0ABR0PWD9</accession>
<organism evidence="2 3">
    <name type="scientific">Gossypium arboreum</name>
    <name type="common">Tree cotton</name>
    <name type="synonym">Gossypium nanking</name>
    <dbReference type="NCBI Taxonomy" id="29729"/>
    <lineage>
        <taxon>Eukaryota</taxon>
        <taxon>Viridiplantae</taxon>
        <taxon>Streptophyta</taxon>
        <taxon>Embryophyta</taxon>
        <taxon>Tracheophyta</taxon>
        <taxon>Spermatophyta</taxon>
        <taxon>Magnoliopsida</taxon>
        <taxon>eudicotyledons</taxon>
        <taxon>Gunneridae</taxon>
        <taxon>Pentapetalae</taxon>
        <taxon>rosids</taxon>
        <taxon>malvids</taxon>
        <taxon>Malvales</taxon>
        <taxon>Malvaceae</taxon>
        <taxon>Malvoideae</taxon>
        <taxon>Gossypium</taxon>
    </lineage>
</organism>
<protein>
    <submittedName>
        <fullName evidence="2">Uncharacterized protein</fullName>
    </submittedName>
</protein>
<reference evidence="2 3" key="1">
    <citation type="submission" date="2023-03" db="EMBL/GenBank/DDBJ databases">
        <title>WGS of Gossypium arboreum.</title>
        <authorList>
            <person name="Yu D."/>
        </authorList>
    </citation>
    <scope>NUCLEOTIDE SEQUENCE [LARGE SCALE GENOMIC DNA]</scope>
    <source>
        <tissue evidence="2">Leaf</tissue>
    </source>
</reference>
<dbReference type="Proteomes" id="UP001358586">
    <property type="component" value="Chromosome 5"/>
</dbReference>
<evidence type="ECO:0000256" key="1">
    <source>
        <dbReference type="SAM" id="MobiDB-lite"/>
    </source>
</evidence>
<comment type="caution">
    <text evidence="2">The sequence shown here is derived from an EMBL/GenBank/DDBJ whole genome shotgun (WGS) entry which is preliminary data.</text>
</comment>